<evidence type="ECO:0000256" key="3">
    <source>
        <dbReference type="HAMAP-Rule" id="MF_00385"/>
    </source>
</evidence>
<dbReference type="HAMAP" id="MF_00385">
    <property type="entry name" value="Ribosomal_bS16"/>
    <property type="match status" value="1"/>
</dbReference>
<dbReference type="STRING" id="1851148.SMSP2_01169"/>
<dbReference type="OrthoDB" id="9807878at2"/>
<evidence type="ECO:0000256" key="1">
    <source>
        <dbReference type="ARBA" id="ARBA00022980"/>
    </source>
</evidence>
<keyword evidence="2 3" id="KW-0687">Ribonucleoprotein</keyword>
<keyword evidence="6" id="KW-1185">Reference proteome</keyword>
<dbReference type="PANTHER" id="PTHR12919">
    <property type="entry name" value="30S RIBOSOMAL PROTEIN S16"/>
    <property type="match status" value="1"/>
</dbReference>
<dbReference type="Pfam" id="PF00886">
    <property type="entry name" value="Ribosomal_S16"/>
    <property type="match status" value="1"/>
</dbReference>
<organism evidence="5 6">
    <name type="scientific">Limihaloglobus sulfuriphilus</name>
    <dbReference type="NCBI Taxonomy" id="1851148"/>
    <lineage>
        <taxon>Bacteria</taxon>
        <taxon>Pseudomonadati</taxon>
        <taxon>Planctomycetota</taxon>
        <taxon>Phycisphaerae</taxon>
        <taxon>Sedimentisphaerales</taxon>
        <taxon>Sedimentisphaeraceae</taxon>
        <taxon>Limihaloglobus</taxon>
    </lineage>
</organism>
<dbReference type="RefSeq" id="WP_146683044.1">
    <property type="nucleotide sequence ID" value="NZ_CP019646.1"/>
</dbReference>
<evidence type="ECO:0000313" key="6">
    <source>
        <dbReference type="Proteomes" id="UP000188181"/>
    </source>
</evidence>
<dbReference type="Proteomes" id="UP000188181">
    <property type="component" value="Chromosome"/>
</dbReference>
<comment type="similarity">
    <text evidence="3">Belongs to the bacterial ribosomal protein bS16 family.</text>
</comment>
<proteinExistence type="inferred from homology"/>
<feature type="compositionally biased region" description="Basic and acidic residues" evidence="4">
    <location>
        <begin position="110"/>
        <end position="122"/>
    </location>
</feature>
<reference evidence="6" key="1">
    <citation type="submission" date="2017-02" db="EMBL/GenBank/DDBJ databases">
        <title>Comparative genomics and description of representatives of a novel lineage of planctomycetes thriving in anoxic sediments.</title>
        <authorList>
            <person name="Spring S."/>
            <person name="Bunk B."/>
            <person name="Sproer C."/>
        </authorList>
    </citation>
    <scope>NUCLEOTIDE SEQUENCE [LARGE SCALE GENOMIC DNA]</scope>
    <source>
        <strain evidence="6">SM-Chi-D1</strain>
    </source>
</reference>
<dbReference type="NCBIfam" id="TIGR00002">
    <property type="entry name" value="S16"/>
    <property type="match status" value="1"/>
</dbReference>
<dbReference type="SUPFAM" id="SSF54565">
    <property type="entry name" value="Ribosomal protein S16"/>
    <property type="match status" value="1"/>
</dbReference>
<protein>
    <recommendedName>
        <fullName evidence="3">Small ribosomal subunit protein bS16</fullName>
    </recommendedName>
</protein>
<dbReference type="EMBL" id="CP019646">
    <property type="protein sequence ID" value="AQQ70807.1"/>
    <property type="molecule type" value="Genomic_DNA"/>
</dbReference>
<dbReference type="GO" id="GO:0005737">
    <property type="term" value="C:cytoplasm"/>
    <property type="evidence" value="ECO:0007669"/>
    <property type="project" value="UniProtKB-ARBA"/>
</dbReference>
<dbReference type="PANTHER" id="PTHR12919:SF20">
    <property type="entry name" value="SMALL RIBOSOMAL SUBUNIT PROTEIN BS16M"/>
    <property type="match status" value="1"/>
</dbReference>
<dbReference type="GO" id="GO:0006412">
    <property type="term" value="P:translation"/>
    <property type="evidence" value="ECO:0007669"/>
    <property type="project" value="UniProtKB-UniRule"/>
</dbReference>
<dbReference type="GO" id="GO:0003735">
    <property type="term" value="F:structural constituent of ribosome"/>
    <property type="evidence" value="ECO:0007669"/>
    <property type="project" value="InterPro"/>
</dbReference>
<accession>A0A1Q2MET8</accession>
<sequence>MAVKLRMTRMGRRHRPFFRINAVDSRTPRDGRILEKIGHYDPIEKDKEKQIVLDVERAQYWMDKGAIPSETVSEILVKHGITDKHAIARKARRERALKIARKKGKAFTSAEKKAASGESEKK</sequence>
<dbReference type="Gene3D" id="3.30.1320.10">
    <property type="match status" value="1"/>
</dbReference>
<dbReference type="InterPro" id="IPR000307">
    <property type="entry name" value="Ribosomal_bS16"/>
</dbReference>
<gene>
    <name evidence="3 5" type="primary">rpsP</name>
    <name evidence="5" type="ORF">SMSP2_01169</name>
</gene>
<dbReference type="InterPro" id="IPR023803">
    <property type="entry name" value="Ribosomal_bS16_dom_sf"/>
</dbReference>
<dbReference type="AlphaFoldDB" id="A0A1Q2MET8"/>
<keyword evidence="1 3" id="KW-0689">Ribosomal protein</keyword>
<evidence type="ECO:0000256" key="4">
    <source>
        <dbReference type="SAM" id="MobiDB-lite"/>
    </source>
</evidence>
<dbReference type="GO" id="GO:0015935">
    <property type="term" value="C:small ribosomal subunit"/>
    <property type="evidence" value="ECO:0007669"/>
    <property type="project" value="TreeGrafter"/>
</dbReference>
<evidence type="ECO:0000256" key="2">
    <source>
        <dbReference type="ARBA" id="ARBA00023274"/>
    </source>
</evidence>
<name>A0A1Q2MET8_9BACT</name>
<dbReference type="KEGG" id="pbas:SMSP2_01169"/>
<evidence type="ECO:0000313" key="5">
    <source>
        <dbReference type="EMBL" id="AQQ70807.1"/>
    </source>
</evidence>
<feature type="region of interest" description="Disordered" evidence="4">
    <location>
        <begin position="100"/>
        <end position="122"/>
    </location>
</feature>